<accession>A0A6M8J716</accession>
<dbReference type="PANTHER" id="PTHR30548">
    <property type="entry name" value="2-HYDROXYGLUTARYL-COA DEHYDRATASE, D-COMPONENT-RELATED"/>
    <property type="match status" value="1"/>
</dbReference>
<reference evidence="3" key="1">
    <citation type="submission" date="2020-05" db="EMBL/GenBank/DDBJ databases">
        <title>Novel species in genus Nocardioides.</title>
        <authorList>
            <person name="Zhang G."/>
        </authorList>
    </citation>
    <scope>NUCLEOTIDE SEQUENCE [LARGE SCALE GENOMIC DNA]</scope>
    <source>
        <strain evidence="3">zg-1050</strain>
    </source>
</reference>
<dbReference type="RefSeq" id="WP_173164516.1">
    <property type="nucleotide sequence ID" value="NZ_CP053716.1"/>
</dbReference>
<protein>
    <submittedName>
        <fullName evidence="2">2-hydroxyacyl-CoA dehydratase</fullName>
    </submittedName>
</protein>
<dbReference type="GO" id="GO:0016836">
    <property type="term" value="F:hydro-lyase activity"/>
    <property type="evidence" value="ECO:0007669"/>
    <property type="project" value="UniProtKB-ARBA"/>
</dbReference>
<evidence type="ECO:0000256" key="1">
    <source>
        <dbReference type="ARBA" id="ARBA00005806"/>
    </source>
</evidence>
<sequence>MIEADRLWCGAGVNAESQQLLWRTLRELDSAASRAASHGRPRSLSYFDLFASRLHAERAAELARARERGAVVVGLASDLAPAELVWACGGVATAVAGSCAWWAQAAGDALGCEADSATRSLVGAAVSRTCPFMALSDLVVIDTLSDARTLAVDALTAAVPAAVHVLDVPRVRRAASRTALAAELRALADEIARATGTPLSVDRLRQAIRQGNARRRALSHLQAARGLQAPLIGGTDALLVLQCAGFDDPMRFIGATDLLVDELEAARAQLAFGTAGEACAAPRASGPSAGGGAGGDASPLVAHGGARLMVTGTPLRMFDRALHFLVEQCGGVVVCEDAGVGALSFERTVSDGAETVEGLIDALAAHIAEAPVPGRVPLAPRAEALVELAQRQGAQGVVCAQVPGSSAHALEAPTLERAAEAAGLPFMCVEYDLGSVDSAALRMRLGAFIEMLAS</sequence>
<dbReference type="AlphaFoldDB" id="A0A6M8J716"/>
<dbReference type="InterPro" id="IPR010327">
    <property type="entry name" value="FldB/FldC_alpha/beta"/>
</dbReference>
<dbReference type="Gene3D" id="1.20.1270.370">
    <property type="match status" value="1"/>
</dbReference>
<organism evidence="2 3">
    <name type="scientific">Berryella wangjianweii</name>
    <dbReference type="NCBI Taxonomy" id="2734634"/>
    <lineage>
        <taxon>Bacteria</taxon>
        <taxon>Bacillati</taxon>
        <taxon>Actinomycetota</taxon>
        <taxon>Coriobacteriia</taxon>
        <taxon>Eggerthellales</taxon>
        <taxon>Eggerthellaceae</taxon>
        <taxon>Berryella</taxon>
    </lineage>
</organism>
<comment type="similarity">
    <text evidence="1">Belongs to the FldB/FldC dehydratase alpha/beta subunit family.</text>
</comment>
<dbReference type="Gene3D" id="3.40.50.11890">
    <property type="match status" value="1"/>
</dbReference>
<gene>
    <name evidence="2" type="ORF">HLV38_04150</name>
</gene>
<dbReference type="EMBL" id="CP053716">
    <property type="protein sequence ID" value="QKF07398.1"/>
    <property type="molecule type" value="Genomic_DNA"/>
</dbReference>
<evidence type="ECO:0000313" key="3">
    <source>
        <dbReference type="Proteomes" id="UP000503297"/>
    </source>
</evidence>
<dbReference type="Gene3D" id="3.40.50.11900">
    <property type="match status" value="1"/>
</dbReference>
<dbReference type="KEGG" id="bwa:HLV38_04150"/>
<dbReference type="Pfam" id="PF06050">
    <property type="entry name" value="HGD-D"/>
    <property type="match status" value="1"/>
</dbReference>
<dbReference type="Proteomes" id="UP000503297">
    <property type="component" value="Chromosome"/>
</dbReference>
<proteinExistence type="inferred from homology"/>
<name>A0A6M8J716_9ACTN</name>
<evidence type="ECO:0000313" key="2">
    <source>
        <dbReference type="EMBL" id="QKF07398.1"/>
    </source>
</evidence>
<dbReference type="PANTHER" id="PTHR30548:SF1">
    <property type="entry name" value="DEHYDRATASE SUBUNIT MJ0007-RELATED"/>
    <property type="match status" value="1"/>
</dbReference>
<keyword evidence="3" id="KW-1185">Reference proteome</keyword>